<feature type="transmembrane region" description="Helical" evidence="6">
    <location>
        <begin position="109"/>
        <end position="130"/>
    </location>
</feature>
<protein>
    <submittedName>
        <fullName evidence="8">Cytochrome c-type biogenesis protein CcsB</fullName>
    </submittedName>
</protein>
<dbReference type="PANTHER" id="PTHR30071">
    <property type="entry name" value="HEME EXPORTER PROTEIN C"/>
    <property type="match status" value="1"/>
</dbReference>
<gene>
    <name evidence="8" type="ORF">JOC54_001492</name>
</gene>
<accession>A0ABS2SST8</accession>
<evidence type="ECO:0000259" key="7">
    <source>
        <dbReference type="Pfam" id="PF01578"/>
    </source>
</evidence>
<keyword evidence="2 6" id="KW-0812">Transmembrane</keyword>
<sequence length="397" mass="44473">MLSLSFNLLLFAFFAYLTATVFFAFSLSKQRKEESSSHTKSSKWGISFVLLGLVLSLGYFFARWSVSGHAPVSNMFEYMTTLGIAMALAFTIIYFIYPSRADVTGLFTMPTVMLLIVYASTFSTAVAPLVPSLQMPLMLKLHIITTAIGQGLLAIGFAAGLAFLIRSIDIKENSWKPRVLEIIMYGLICVVANAILTHGFSAAGYEAQFNYVDQNGQESQVPMTYNLPALVGPNEWVNITEDKMDPLISMPAIIEAGDLNTLIWSFALGLVLYWLLRLVIRKRLTHLIQPLLKGTSPSTLDEFSYRAIAIGFPIFALGGLVFAMIWAEIAWSRFWGWDPKEVWALITFLFYAAYLHLRLKMEWHGEKSAWLCVIGFAIIMFNLVIVNLFIVGLHSYA</sequence>
<dbReference type="RefSeq" id="WP_204465384.1">
    <property type="nucleotide sequence ID" value="NZ_JAFBCV010000003.1"/>
</dbReference>
<comment type="caution">
    <text evidence="8">The sequence shown here is derived from an EMBL/GenBank/DDBJ whole genome shotgun (WGS) entry which is preliminary data.</text>
</comment>
<name>A0ABS2SST8_9BACI</name>
<evidence type="ECO:0000313" key="8">
    <source>
        <dbReference type="EMBL" id="MBM7838261.1"/>
    </source>
</evidence>
<dbReference type="InterPro" id="IPR045062">
    <property type="entry name" value="Cyt_c_biogenesis_CcsA/CcmC"/>
</dbReference>
<keyword evidence="5 6" id="KW-0472">Membrane</keyword>
<dbReference type="NCBIfam" id="TIGR03144">
    <property type="entry name" value="cytochr_II_ccsB"/>
    <property type="match status" value="1"/>
</dbReference>
<dbReference type="EMBL" id="JAFBCV010000003">
    <property type="protein sequence ID" value="MBM7838261.1"/>
    <property type="molecule type" value="Genomic_DNA"/>
</dbReference>
<evidence type="ECO:0000256" key="3">
    <source>
        <dbReference type="ARBA" id="ARBA00022748"/>
    </source>
</evidence>
<dbReference type="PANTHER" id="PTHR30071:SF1">
    <property type="entry name" value="CYTOCHROME B_B6 PROTEIN-RELATED"/>
    <property type="match status" value="1"/>
</dbReference>
<feature type="transmembrane region" description="Helical" evidence="6">
    <location>
        <begin position="6"/>
        <end position="25"/>
    </location>
</feature>
<dbReference type="Pfam" id="PF01578">
    <property type="entry name" value="Cytochrom_C_asm"/>
    <property type="match status" value="1"/>
</dbReference>
<dbReference type="InterPro" id="IPR002541">
    <property type="entry name" value="Cyt_c_assembly"/>
</dbReference>
<keyword evidence="4 6" id="KW-1133">Transmembrane helix</keyword>
<feature type="transmembrane region" description="Helical" evidence="6">
    <location>
        <begin position="341"/>
        <end position="357"/>
    </location>
</feature>
<proteinExistence type="predicted"/>
<feature type="transmembrane region" description="Helical" evidence="6">
    <location>
        <begin position="46"/>
        <end position="66"/>
    </location>
</feature>
<keyword evidence="3" id="KW-0201">Cytochrome c-type biogenesis</keyword>
<comment type="subcellular location">
    <subcellularLocation>
        <location evidence="1">Membrane</location>
        <topology evidence="1">Multi-pass membrane protein</topology>
    </subcellularLocation>
</comment>
<dbReference type="Proteomes" id="UP001179280">
    <property type="component" value="Unassembled WGS sequence"/>
</dbReference>
<feature type="transmembrane region" description="Helical" evidence="6">
    <location>
        <begin position="78"/>
        <end position="97"/>
    </location>
</feature>
<feature type="transmembrane region" description="Helical" evidence="6">
    <location>
        <begin position="307"/>
        <end position="329"/>
    </location>
</feature>
<reference evidence="8" key="1">
    <citation type="submission" date="2021-01" db="EMBL/GenBank/DDBJ databases">
        <title>Genomic Encyclopedia of Type Strains, Phase IV (KMG-IV): sequencing the most valuable type-strain genomes for metagenomic binning, comparative biology and taxonomic classification.</title>
        <authorList>
            <person name="Goeker M."/>
        </authorList>
    </citation>
    <scope>NUCLEOTIDE SEQUENCE</scope>
    <source>
        <strain evidence="8">DSM 21943</strain>
    </source>
</reference>
<feature type="transmembrane region" description="Helical" evidence="6">
    <location>
        <begin position="369"/>
        <end position="393"/>
    </location>
</feature>
<evidence type="ECO:0000256" key="1">
    <source>
        <dbReference type="ARBA" id="ARBA00004141"/>
    </source>
</evidence>
<keyword evidence="9" id="KW-1185">Reference proteome</keyword>
<feature type="transmembrane region" description="Helical" evidence="6">
    <location>
        <begin position="177"/>
        <end position="196"/>
    </location>
</feature>
<evidence type="ECO:0000256" key="4">
    <source>
        <dbReference type="ARBA" id="ARBA00022989"/>
    </source>
</evidence>
<evidence type="ECO:0000256" key="2">
    <source>
        <dbReference type="ARBA" id="ARBA00022692"/>
    </source>
</evidence>
<feature type="transmembrane region" description="Helical" evidence="6">
    <location>
        <begin position="262"/>
        <end position="280"/>
    </location>
</feature>
<evidence type="ECO:0000313" key="9">
    <source>
        <dbReference type="Proteomes" id="UP001179280"/>
    </source>
</evidence>
<dbReference type="InterPro" id="IPR017562">
    <property type="entry name" value="Cyt_c_biogenesis_CcsA"/>
</dbReference>
<organism evidence="8 9">
    <name type="scientific">Shouchella xiaoxiensis</name>
    <dbReference type="NCBI Taxonomy" id="766895"/>
    <lineage>
        <taxon>Bacteria</taxon>
        <taxon>Bacillati</taxon>
        <taxon>Bacillota</taxon>
        <taxon>Bacilli</taxon>
        <taxon>Bacillales</taxon>
        <taxon>Bacillaceae</taxon>
        <taxon>Shouchella</taxon>
    </lineage>
</organism>
<evidence type="ECO:0000256" key="6">
    <source>
        <dbReference type="SAM" id="Phobius"/>
    </source>
</evidence>
<evidence type="ECO:0000256" key="5">
    <source>
        <dbReference type="ARBA" id="ARBA00023136"/>
    </source>
</evidence>
<feature type="domain" description="Cytochrome c assembly protein" evidence="7">
    <location>
        <begin position="271"/>
        <end position="394"/>
    </location>
</feature>
<feature type="transmembrane region" description="Helical" evidence="6">
    <location>
        <begin position="142"/>
        <end position="165"/>
    </location>
</feature>